<comment type="subcellular location">
    <subcellularLocation>
        <location evidence="1">Secreted</location>
    </subcellularLocation>
</comment>
<dbReference type="InterPro" id="IPR013818">
    <property type="entry name" value="Lipase"/>
</dbReference>
<evidence type="ECO:0000259" key="5">
    <source>
        <dbReference type="Pfam" id="PF00151"/>
    </source>
</evidence>
<evidence type="ECO:0000256" key="2">
    <source>
        <dbReference type="ARBA" id="ARBA00010701"/>
    </source>
</evidence>
<organism evidence="6 7">
    <name type="scientific">Crassostrea virginica</name>
    <name type="common">Eastern oyster</name>
    <dbReference type="NCBI Taxonomy" id="6565"/>
    <lineage>
        <taxon>Eukaryota</taxon>
        <taxon>Metazoa</taxon>
        <taxon>Spiralia</taxon>
        <taxon>Lophotrochozoa</taxon>
        <taxon>Mollusca</taxon>
        <taxon>Bivalvia</taxon>
        <taxon>Autobranchia</taxon>
        <taxon>Pteriomorphia</taxon>
        <taxon>Ostreida</taxon>
        <taxon>Ostreoidea</taxon>
        <taxon>Ostreidae</taxon>
        <taxon>Crassostrea</taxon>
    </lineage>
</organism>
<dbReference type="GeneID" id="111124125"/>
<evidence type="ECO:0000256" key="1">
    <source>
        <dbReference type="ARBA" id="ARBA00004613"/>
    </source>
</evidence>
<dbReference type="PANTHER" id="PTHR11610:SF173">
    <property type="entry name" value="LIPASE DOMAIN-CONTAINING PROTEIN-RELATED"/>
    <property type="match status" value="1"/>
</dbReference>
<dbReference type="CDD" id="cd00707">
    <property type="entry name" value="Pancreat_lipase_like"/>
    <property type="match status" value="1"/>
</dbReference>
<dbReference type="RefSeq" id="XP_022322697.1">
    <property type="nucleotide sequence ID" value="XM_022466989.1"/>
</dbReference>
<dbReference type="AlphaFoldDB" id="A0A8B8D3I8"/>
<feature type="domain" description="Lipase" evidence="5">
    <location>
        <begin position="34"/>
        <end position="344"/>
    </location>
</feature>
<dbReference type="Pfam" id="PF00151">
    <property type="entry name" value="Lipase"/>
    <property type="match status" value="1"/>
</dbReference>
<dbReference type="GO" id="GO:0005615">
    <property type="term" value="C:extracellular space"/>
    <property type="evidence" value="ECO:0007669"/>
    <property type="project" value="TreeGrafter"/>
</dbReference>
<dbReference type="InterPro" id="IPR000734">
    <property type="entry name" value="TAG_lipase"/>
</dbReference>
<evidence type="ECO:0000256" key="3">
    <source>
        <dbReference type="ARBA" id="ARBA00022525"/>
    </source>
</evidence>
<gene>
    <name evidence="7" type="primary">LOC111124125</name>
</gene>
<sequence>MIHGTDLLNIKNIFPNRRECYPHVGCYKANSLLNPATSVLPMSPDKIRPTFHLYTRQNKATAQLLNPYDSQTISKSGFHANRPTVFITHGFTDTVNQGWALTMKDALLLKGDMNVITVDWSHGTQGFRYSQSAANTQVVGATVANMLKALRDSAGLSLGTVHLIGHSLGAHVMGCAGDRVRKLGKVGRITGLDPAGLHFERYNQHVRLDASDAEFVDIIHSNGASLLEMAFGIRIPTGHVDFYPNGGTDQPGCQKNWWGSIQHVRNGKINIMVDSVGCSHSRAIFFFIESINSACEFRACPSNLSFHTKPCVQSCAKGCNRMGYHATKKVPGKFYLRTNAASPYCIELF</sequence>
<dbReference type="Proteomes" id="UP000694844">
    <property type="component" value="Chromosome 3"/>
</dbReference>
<reference evidence="7" key="1">
    <citation type="submission" date="2025-08" db="UniProtKB">
        <authorList>
            <consortium name="RefSeq"/>
        </authorList>
    </citation>
    <scope>IDENTIFICATION</scope>
    <source>
        <tissue evidence="7">Whole sample</tissue>
    </source>
</reference>
<dbReference type="GO" id="GO:0016298">
    <property type="term" value="F:lipase activity"/>
    <property type="evidence" value="ECO:0007669"/>
    <property type="project" value="InterPro"/>
</dbReference>
<protein>
    <submittedName>
        <fullName evidence="7">Pancreatic triacylglycerol lipase-like</fullName>
    </submittedName>
</protein>
<keyword evidence="6" id="KW-1185">Reference proteome</keyword>
<dbReference type="SUPFAM" id="SSF53474">
    <property type="entry name" value="alpha/beta-Hydrolases"/>
    <property type="match status" value="1"/>
</dbReference>
<evidence type="ECO:0000256" key="4">
    <source>
        <dbReference type="RuleBase" id="RU004262"/>
    </source>
</evidence>
<keyword evidence="3" id="KW-0964">Secreted</keyword>
<name>A0A8B8D3I8_CRAVI</name>
<dbReference type="OrthoDB" id="199913at2759"/>
<dbReference type="KEGG" id="cvn:111124125"/>
<accession>A0A8B8D3I8</accession>
<evidence type="ECO:0000313" key="7">
    <source>
        <dbReference type="RefSeq" id="XP_022322697.1"/>
    </source>
</evidence>
<evidence type="ECO:0000313" key="6">
    <source>
        <dbReference type="Proteomes" id="UP000694844"/>
    </source>
</evidence>
<dbReference type="GO" id="GO:0016042">
    <property type="term" value="P:lipid catabolic process"/>
    <property type="evidence" value="ECO:0007669"/>
    <property type="project" value="TreeGrafter"/>
</dbReference>
<dbReference type="Gene3D" id="3.40.50.1820">
    <property type="entry name" value="alpha/beta hydrolase"/>
    <property type="match status" value="1"/>
</dbReference>
<dbReference type="PANTHER" id="PTHR11610">
    <property type="entry name" value="LIPASE"/>
    <property type="match status" value="1"/>
</dbReference>
<dbReference type="InterPro" id="IPR033906">
    <property type="entry name" value="Lipase_N"/>
</dbReference>
<comment type="similarity">
    <text evidence="2 4">Belongs to the AB hydrolase superfamily. Lipase family.</text>
</comment>
<dbReference type="PRINTS" id="PR00821">
    <property type="entry name" value="TAGLIPASE"/>
</dbReference>
<proteinExistence type="inferred from homology"/>
<dbReference type="InterPro" id="IPR029058">
    <property type="entry name" value="AB_hydrolase_fold"/>
</dbReference>